<dbReference type="Pfam" id="PF02076">
    <property type="entry name" value="STE3"/>
    <property type="match status" value="1"/>
</dbReference>
<feature type="transmembrane region" description="Helical" evidence="11">
    <location>
        <begin position="34"/>
        <end position="52"/>
    </location>
</feature>
<evidence type="ECO:0000256" key="11">
    <source>
        <dbReference type="SAM" id="Phobius"/>
    </source>
</evidence>
<sequence>MRVELAVLSFICATFLVLFLPLRYFRTNIPAQAFVIWLLFVNIVQGVNAIVWADILEVRIPVWCDIVTKLTVASKVGIPGAALASLLELERLASDRPISNDPRSRTLRILRDVFLCYAFPLLILCIHFAVQDHRFDVVKDYGCFPSTHPSNPPLVLIMGPPFLLTTIAVLTWCLIIHHITKLSSDRFSVHIEHRAPSVSSSNYNRRLIISSFQAYLCIVISVYYIFSPSWLRDFTSWTDVRKERNRIEFIYGMLDSESLRAGTWINTGVTMIYLIVAVMVGQEGKEIREMLGLGGRGGYGVRRGFNINFSMARKKASREPAAWSTPMPLPRSEPGKSPSSFGSEIASPGPSPTRSKSKWSTKLGMGLPSQAQSSRSFNVTLGMGLRNRSSSLKSKAKPKSHTGALSTESLQLPIQVDHSRELKSGWDDMLDTKKSTKISIPLSVPRSLSPSGWRTSARSRSPSPSPSPASPNPNLPMPNPAIATPAISISNAVNDRYSGGPRVPRGSGDMHPGTRGIASALSTAEFGQGNGSAASIAGGRAGSGGSASAGRSGSPTASPRRSTSYRSHGRASPTGPSPRTSAAGSPTRQGDGNAANTYGHVTKKSSENAEAKGHHNADDDDVDADDEAFMISTLSYLGSPAARTLGLDLRTGTFVFAFPLVFFQVPTPA</sequence>
<feature type="transmembrane region" description="Helical" evidence="11">
    <location>
        <begin position="6"/>
        <end position="22"/>
    </location>
</feature>
<dbReference type="GO" id="GO:0005886">
    <property type="term" value="C:plasma membrane"/>
    <property type="evidence" value="ECO:0007669"/>
    <property type="project" value="TreeGrafter"/>
</dbReference>
<evidence type="ECO:0000256" key="1">
    <source>
        <dbReference type="ARBA" id="ARBA00004141"/>
    </source>
</evidence>
<evidence type="ECO:0000256" key="7">
    <source>
        <dbReference type="ARBA" id="ARBA00023136"/>
    </source>
</evidence>
<dbReference type="PRINTS" id="PR00899">
    <property type="entry name" value="GPCRSTE3"/>
</dbReference>
<gene>
    <name evidence="12" type="primary">ste3.3</name>
</gene>
<feature type="region of interest" description="Disordered" evidence="10">
    <location>
        <begin position="437"/>
        <end position="516"/>
    </location>
</feature>
<dbReference type="InterPro" id="IPR001499">
    <property type="entry name" value="GPCR_STE3"/>
</dbReference>
<dbReference type="AlphaFoldDB" id="L7UWP3"/>
<dbReference type="GO" id="GO:0004932">
    <property type="term" value="F:mating-type factor pheromone receptor activity"/>
    <property type="evidence" value="ECO:0007669"/>
    <property type="project" value="InterPro"/>
</dbReference>
<keyword evidence="3" id="KW-0589">Pheromone response</keyword>
<organism evidence="12">
    <name type="scientific">Volvariella volvacea</name>
    <dbReference type="NCBI Taxonomy" id="36659"/>
    <lineage>
        <taxon>Eukaryota</taxon>
        <taxon>Fungi</taxon>
        <taxon>Dikarya</taxon>
        <taxon>Basidiomycota</taxon>
        <taxon>Agaricomycotina</taxon>
        <taxon>Agaricomycetes</taxon>
        <taxon>Agaricomycetidae</taxon>
        <taxon>Agaricales</taxon>
        <taxon>Pluteineae</taxon>
        <taxon>Pluteaceae</taxon>
        <taxon>Volvariella</taxon>
    </lineage>
</organism>
<feature type="transmembrane region" description="Helical" evidence="11">
    <location>
        <begin position="109"/>
        <end position="130"/>
    </location>
</feature>
<keyword evidence="9" id="KW-0807">Transducer</keyword>
<dbReference type="EMBL" id="JX982141">
    <property type="protein sequence ID" value="AGC59706.1"/>
    <property type="molecule type" value="Genomic_DNA"/>
</dbReference>
<protein>
    <submittedName>
        <fullName evidence="12">Ste3-like pheromone receptor 3</fullName>
    </submittedName>
</protein>
<dbReference type="PANTHER" id="PTHR28097:SF1">
    <property type="entry name" value="PHEROMONE A FACTOR RECEPTOR"/>
    <property type="match status" value="1"/>
</dbReference>
<feature type="transmembrane region" description="Helical" evidence="11">
    <location>
        <begin position="207"/>
        <end position="226"/>
    </location>
</feature>
<evidence type="ECO:0000256" key="6">
    <source>
        <dbReference type="ARBA" id="ARBA00023040"/>
    </source>
</evidence>
<evidence type="ECO:0000256" key="10">
    <source>
        <dbReference type="SAM" id="MobiDB-lite"/>
    </source>
</evidence>
<evidence type="ECO:0000256" key="4">
    <source>
        <dbReference type="ARBA" id="ARBA00022692"/>
    </source>
</evidence>
<evidence type="ECO:0000313" key="12">
    <source>
        <dbReference type="EMBL" id="AGC59706.1"/>
    </source>
</evidence>
<dbReference type="GO" id="GO:0000750">
    <property type="term" value="P:pheromone-dependent signal transduction involved in conjugation with cellular fusion"/>
    <property type="evidence" value="ECO:0007669"/>
    <property type="project" value="TreeGrafter"/>
</dbReference>
<keyword evidence="4 11" id="KW-0812">Transmembrane</keyword>
<feature type="region of interest" description="Disordered" evidence="10">
    <location>
        <begin position="531"/>
        <end position="599"/>
    </location>
</feature>
<evidence type="ECO:0000256" key="5">
    <source>
        <dbReference type="ARBA" id="ARBA00022989"/>
    </source>
</evidence>
<evidence type="ECO:0000256" key="9">
    <source>
        <dbReference type="ARBA" id="ARBA00023224"/>
    </source>
</evidence>
<evidence type="ECO:0000256" key="3">
    <source>
        <dbReference type="ARBA" id="ARBA00022507"/>
    </source>
</evidence>
<comment type="similarity">
    <text evidence="2">Belongs to the G-protein coupled receptor 4 family.</text>
</comment>
<name>L7UWP3_9AGAR</name>
<feature type="compositionally biased region" description="Polar residues" evidence="10">
    <location>
        <begin position="403"/>
        <end position="412"/>
    </location>
</feature>
<reference evidence="12" key="1">
    <citation type="submission" date="2012-10" db="EMBL/GenBank/DDBJ databases">
        <title>Genome sequencing, a new way to reveal the sex of basidiomyces Volvariella volvacea.</title>
        <authorList>
            <person name="Xie B.G."/>
            <person name="Chen B.Z."/>
        </authorList>
    </citation>
    <scope>NUCLEOTIDE SEQUENCE</scope>
    <source>
        <strain evidence="12">PYd21</strain>
    </source>
</reference>
<evidence type="ECO:0000256" key="8">
    <source>
        <dbReference type="ARBA" id="ARBA00023170"/>
    </source>
</evidence>
<keyword evidence="5 11" id="KW-1133">Transmembrane helix</keyword>
<accession>L7UWP3</accession>
<dbReference type="PANTHER" id="PTHR28097">
    <property type="entry name" value="PHEROMONE A FACTOR RECEPTOR"/>
    <property type="match status" value="1"/>
</dbReference>
<keyword evidence="7 11" id="KW-0472">Membrane</keyword>
<proteinExistence type="inferred from homology"/>
<feature type="compositionally biased region" description="Pro residues" evidence="10">
    <location>
        <begin position="463"/>
        <end position="479"/>
    </location>
</feature>
<feature type="region of interest" description="Disordered" evidence="10">
    <location>
        <begin position="318"/>
        <end position="376"/>
    </location>
</feature>
<comment type="subcellular location">
    <subcellularLocation>
        <location evidence="1">Membrane</location>
        <topology evidence="1">Multi-pass membrane protein</topology>
    </subcellularLocation>
</comment>
<feature type="compositionally biased region" description="Low complexity" evidence="10">
    <location>
        <begin position="548"/>
        <end position="558"/>
    </location>
</feature>
<feature type="region of interest" description="Disordered" evidence="10">
    <location>
        <begin position="388"/>
        <end position="412"/>
    </location>
</feature>
<keyword evidence="6" id="KW-0297">G-protein coupled receptor</keyword>
<feature type="transmembrane region" description="Helical" evidence="11">
    <location>
        <begin position="261"/>
        <end position="281"/>
    </location>
</feature>
<feature type="transmembrane region" description="Helical" evidence="11">
    <location>
        <begin position="154"/>
        <end position="176"/>
    </location>
</feature>
<evidence type="ECO:0000256" key="2">
    <source>
        <dbReference type="ARBA" id="ARBA00011085"/>
    </source>
</evidence>
<keyword evidence="8 12" id="KW-0675">Receptor</keyword>
<feature type="compositionally biased region" description="Polar residues" evidence="10">
    <location>
        <begin position="577"/>
        <end position="596"/>
    </location>
</feature>